<evidence type="ECO:0000313" key="5">
    <source>
        <dbReference type="Ensembl" id="ENSPCOP00000020621.1"/>
    </source>
</evidence>
<dbReference type="STRING" id="379532.ENSPCOP00000020621"/>
<dbReference type="InterPro" id="IPR001304">
    <property type="entry name" value="C-type_lectin-like"/>
</dbReference>
<reference evidence="5" key="2">
    <citation type="submission" date="2025-09" db="UniProtKB">
        <authorList>
            <consortium name="Ensembl"/>
        </authorList>
    </citation>
    <scope>IDENTIFICATION</scope>
</reference>
<protein>
    <recommendedName>
        <fullName evidence="4">C-type lectin domain-containing protein</fullName>
    </recommendedName>
</protein>
<dbReference type="Pfam" id="PF00059">
    <property type="entry name" value="Lectin_C"/>
    <property type="match status" value="1"/>
</dbReference>
<dbReference type="PRINTS" id="PR01504">
    <property type="entry name" value="PNCREATITSAP"/>
</dbReference>
<dbReference type="InterPro" id="IPR018378">
    <property type="entry name" value="C-type_lectin_CS"/>
</dbReference>
<accession>A0A2K6G318</accession>
<dbReference type="PROSITE" id="PS50041">
    <property type="entry name" value="C_TYPE_LECTIN_2"/>
    <property type="match status" value="1"/>
</dbReference>
<feature type="chain" id="PRO_5046178170" description="C-type lectin domain-containing protein" evidence="3">
    <location>
        <begin position="23"/>
        <end position="161"/>
    </location>
</feature>
<dbReference type="SUPFAM" id="SSF56436">
    <property type="entry name" value="C-type lectin-like"/>
    <property type="match status" value="1"/>
</dbReference>
<dbReference type="SMART" id="SM00034">
    <property type="entry name" value="CLECT"/>
    <property type="match status" value="1"/>
</dbReference>
<feature type="domain" description="C-type lectin" evidence="4">
    <location>
        <begin position="43"/>
        <end position="158"/>
    </location>
</feature>
<dbReference type="Gene3D" id="3.10.100.10">
    <property type="entry name" value="Mannose-Binding Protein A, subunit A"/>
    <property type="match status" value="1"/>
</dbReference>
<evidence type="ECO:0000256" key="2">
    <source>
        <dbReference type="ARBA" id="ARBA00023157"/>
    </source>
</evidence>
<dbReference type="InterPro" id="IPR016187">
    <property type="entry name" value="CTDL_fold"/>
</dbReference>
<dbReference type="GO" id="GO:0030246">
    <property type="term" value="F:carbohydrate binding"/>
    <property type="evidence" value="ECO:0007669"/>
    <property type="project" value="UniProtKB-KW"/>
</dbReference>
<evidence type="ECO:0000256" key="3">
    <source>
        <dbReference type="SAM" id="SignalP"/>
    </source>
</evidence>
<dbReference type="GO" id="GO:0005576">
    <property type="term" value="C:extracellular region"/>
    <property type="evidence" value="ECO:0007669"/>
    <property type="project" value="UniProtKB-SubCell"/>
</dbReference>
<keyword evidence="3" id="KW-0732">Signal</keyword>
<dbReference type="OMA" id="CHYFNED"/>
<keyword evidence="2" id="KW-1015">Disulfide bond</keyword>
<dbReference type="InterPro" id="IPR016186">
    <property type="entry name" value="C-type_lectin-like/link_sf"/>
</dbReference>
<dbReference type="Proteomes" id="UP000233160">
    <property type="component" value="Unassembled WGS sequence"/>
</dbReference>
<dbReference type="PROSITE" id="PS00615">
    <property type="entry name" value="C_TYPE_LECTIN_1"/>
    <property type="match status" value="1"/>
</dbReference>
<organism evidence="5 6">
    <name type="scientific">Propithecus coquereli</name>
    <name type="common">Coquerel's sifaka</name>
    <name type="synonym">Propithecus verreauxi coquereli</name>
    <dbReference type="NCBI Taxonomy" id="379532"/>
    <lineage>
        <taxon>Eukaryota</taxon>
        <taxon>Metazoa</taxon>
        <taxon>Chordata</taxon>
        <taxon>Craniata</taxon>
        <taxon>Vertebrata</taxon>
        <taxon>Euteleostomi</taxon>
        <taxon>Mammalia</taxon>
        <taxon>Eutheria</taxon>
        <taxon>Euarchontoglires</taxon>
        <taxon>Primates</taxon>
        <taxon>Strepsirrhini</taxon>
        <taxon>Lemuriformes</taxon>
        <taxon>Indriidae</taxon>
        <taxon>Propithecus</taxon>
    </lineage>
</organism>
<dbReference type="Ensembl" id="ENSPCOT00000031277.1">
    <property type="protein sequence ID" value="ENSPCOP00000020621.1"/>
    <property type="gene ID" value="ENSPCOG00000022283.1"/>
</dbReference>
<dbReference type="PANTHER" id="PTHR22803">
    <property type="entry name" value="MANNOSE, PHOSPHOLIPASE, LECTIN RECEPTOR RELATED"/>
    <property type="match status" value="1"/>
</dbReference>
<feature type="signal peptide" evidence="3">
    <location>
        <begin position="1"/>
        <end position="22"/>
    </location>
</feature>
<proteinExistence type="predicted"/>
<keyword evidence="1" id="KW-0430">Lectin</keyword>
<dbReference type="AlphaFoldDB" id="A0A2K6G318"/>
<dbReference type="InterPro" id="IPR050111">
    <property type="entry name" value="C-type_lectin/snaclec_domain"/>
</dbReference>
<reference evidence="5" key="1">
    <citation type="submission" date="2025-08" db="UniProtKB">
        <authorList>
            <consortium name="Ensembl"/>
        </authorList>
    </citation>
    <scope>IDENTIFICATION</scope>
</reference>
<name>A0A2K6G318_PROCO</name>
<keyword evidence="6" id="KW-1185">Reference proteome</keyword>
<evidence type="ECO:0000313" key="6">
    <source>
        <dbReference type="Proteomes" id="UP000233160"/>
    </source>
</evidence>
<dbReference type="GeneTree" id="ENSGT00940000163728"/>
<evidence type="ECO:0000256" key="1">
    <source>
        <dbReference type="ARBA" id="ARBA00022734"/>
    </source>
</evidence>
<evidence type="ECO:0000259" key="4">
    <source>
        <dbReference type="PROSITE" id="PS50041"/>
    </source>
</evidence>
<sequence length="161" mass="18196">MAQTNSWLMLLSCLMFGSLSQGQETQTELPKAWISCPEGTNACRSYCHYFNEDRDSWVDLYHQNMHSGNLVSVLTQAEGAFVASLIRESGTDDFNVWIGLHDPKKISLHNGFLVSYKSWDIRAPSSVSPGYCASLISSSEFKKWKDMPCEAKFSFVCKFKN</sequence>